<evidence type="ECO:0000313" key="2">
    <source>
        <dbReference type="EMBL" id="KAJ5254475.1"/>
    </source>
</evidence>
<evidence type="ECO:0000313" key="3">
    <source>
        <dbReference type="Proteomes" id="UP001220256"/>
    </source>
</evidence>
<evidence type="ECO:0000256" key="1">
    <source>
        <dbReference type="SAM" id="MobiDB-lite"/>
    </source>
</evidence>
<gene>
    <name evidence="2" type="ORF">N7505_011684</name>
</gene>
<name>A0ABQ8W2U3_PENCH</name>
<protein>
    <submittedName>
        <fullName evidence="2">Uncharacterized protein</fullName>
    </submittedName>
</protein>
<sequence length="120" mass="13449">MRDNLLCEFLGSVMKANFVSLTNSFQLKEIKGMRRSAQTSSTGVRAVGYLNQSRSIGVGREPTPFVSLTKRLKFKEIKGMRSSALKPSMVVRVRGLEESDSDESKMKNSKETSFKIRHDG</sequence>
<reference evidence="2 3" key="1">
    <citation type="journal article" date="2023" name="IMA Fungus">
        <title>Comparative genomic study of the Penicillium genus elucidates a diverse pangenome and 15 lateral gene transfer events.</title>
        <authorList>
            <person name="Petersen C."/>
            <person name="Sorensen T."/>
            <person name="Nielsen M.R."/>
            <person name="Sondergaard T.E."/>
            <person name="Sorensen J.L."/>
            <person name="Fitzpatrick D.A."/>
            <person name="Frisvad J.C."/>
            <person name="Nielsen K.L."/>
        </authorList>
    </citation>
    <scope>NUCLEOTIDE SEQUENCE [LARGE SCALE GENOMIC DNA]</scope>
    <source>
        <strain evidence="2 3">IBT 3361</strain>
    </source>
</reference>
<accession>A0ABQ8W2U3</accession>
<comment type="caution">
    <text evidence="2">The sequence shown here is derived from an EMBL/GenBank/DDBJ whole genome shotgun (WGS) entry which is preliminary data.</text>
</comment>
<dbReference type="Proteomes" id="UP001220256">
    <property type="component" value="Unassembled WGS sequence"/>
</dbReference>
<keyword evidence="3" id="KW-1185">Reference proteome</keyword>
<dbReference type="EMBL" id="JAPVEB010000011">
    <property type="protein sequence ID" value="KAJ5254475.1"/>
    <property type="molecule type" value="Genomic_DNA"/>
</dbReference>
<feature type="region of interest" description="Disordered" evidence="1">
    <location>
        <begin position="95"/>
        <end position="120"/>
    </location>
</feature>
<proteinExistence type="predicted"/>
<organism evidence="2 3">
    <name type="scientific">Penicillium chrysogenum</name>
    <name type="common">Penicillium notatum</name>
    <dbReference type="NCBI Taxonomy" id="5076"/>
    <lineage>
        <taxon>Eukaryota</taxon>
        <taxon>Fungi</taxon>
        <taxon>Dikarya</taxon>
        <taxon>Ascomycota</taxon>
        <taxon>Pezizomycotina</taxon>
        <taxon>Eurotiomycetes</taxon>
        <taxon>Eurotiomycetidae</taxon>
        <taxon>Eurotiales</taxon>
        <taxon>Aspergillaceae</taxon>
        <taxon>Penicillium</taxon>
        <taxon>Penicillium chrysogenum species complex</taxon>
    </lineage>
</organism>